<evidence type="ECO:0000256" key="1">
    <source>
        <dbReference type="SAM" id="MobiDB-lite"/>
    </source>
</evidence>
<sequence>MLAFPVWAYPNVANKTVLRLSVEYRDRFRPGEYAAISSSSEGNAVPVSSEVKRVRRYRKTIAATLGIEPPLLSFVLHPLEGDGTYTDFISTMAGVDDGEDEGKEPEFGRGNELGRGGAGAGAEILDHCRHGRWSQGLWGLGVYPALPLKAEEMEKEAAFVDWR</sequence>
<reference evidence="2" key="1">
    <citation type="submission" date="2022-07" db="EMBL/GenBank/DDBJ databases">
        <title>Draft genome sequence of Zalerion maritima ATCC 34329, a (micro)plastics degrading marine fungus.</title>
        <authorList>
            <person name="Paco A."/>
            <person name="Goncalves M.F.M."/>
            <person name="Rocha-Santos T.A.P."/>
            <person name="Alves A."/>
        </authorList>
    </citation>
    <scope>NUCLEOTIDE SEQUENCE</scope>
    <source>
        <strain evidence="2">ATCC 34329</strain>
    </source>
</reference>
<protein>
    <submittedName>
        <fullName evidence="2">Uncharacterized protein</fullName>
    </submittedName>
</protein>
<dbReference type="Proteomes" id="UP001201980">
    <property type="component" value="Unassembled WGS sequence"/>
</dbReference>
<gene>
    <name evidence="2" type="ORF">MKZ38_003920</name>
</gene>
<keyword evidence="3" id="KW-1185">Reference proteome</keyword>
<dbReference type="AlphaFoldDB" id="A0AAD5RMB0"/>
<dbReference type="EMBL" id="JAKWBI020000230">
    <property type="protein sequence ID" value="KAJ2898466.1"/>
    <property type="molecule type" value="Genomic_DNA"/>
</dbReference>
<organism evidence="2 3">
    <name type="scientific">Zalerion maritima</name>
    <dbReference type="NCBI Taxonomy" id="339359"/>
    <lineage>
        <taxon>Eukaryota</taxon>
        <taxon>Fungi</taxon>
        <taxon>Dikarya</taxon>
        <taxon>Ascomycota</taxon>
        <taxon>Pezizomycotina</taxon>
        <taxon>Sordariomycetes</taxon>
        <taxon>Lulworthiomycetidae</taxon>
        <taxon>Lulworthiales</taxon>
        <taxon>Lulworthiaceae</taxon>
        <taxon>Zalerion</taxon>
    </lineage>
</organism>
<evidence type="ECO:0000313" key="3">
    <source>
        <dbReference type="Proteomes" id="UP001201980"/>
    </source>
</evidence>
<name>A0AAD5RMB0_9PEZI</name>
<comment type="caution">
    <text evidence="2">The sequence shown here is derived from an EMBL/GenBank/DDBJ whole genome shotgun (WGS) entry which is preliminary data.</text>
</comment>
<accession>A0AAD5RMB0</accession>
<evidence type="ECO:0000313" key="2">
    <source>
        <dbReference type="EMBL" id="KAJ2898466.1"/>
    </source>
</evidence>
<proteinExistence type="predicted"/>
<feature type="region of interest" description="Disordered" evidence="1">
    <location>
        <begin position="96"/>
        <end position="115"/>
    </location>
</feature>